<dbReference type="InterPro" id="IPR000843">
    <property type="entry name" value="HTH_LacI"/>
</dbReference>
<name>A0A9J6QZ09_9FIRM</name>
<dbReference type="SMART" id="SM00354">
    <property type="entry name" value="HTH_LACI"/>
    <property type="match status" value="1"/>
</dbReference>
<dbReference type="PROSITE" id="PS50932">
    <property type="entry name" value="HTH_LACI_2"/>
    <property type="match status" value="1"/>
</dbReference>
<keyword evidence="2" id="KW-0238">DNA-binding</keyword>
<gene>
    <name evidence="5" type="ORF">OBO34_20395</name>
</gene>
<dbReference type="SUPFAM" id="SSF47413">
    <property type="entry name" value="lambda repressor-like DNA-binding domains"/>
    <property type="match status" value="1"/>
</dbReference>
<sequence>MNIRHIAKQAGVSVATVSRVLNHPENVAPKTREKIEKIIAETEYTPNWFARGLNFNKTGTIGLMIPHILNSVHMEIAKGVEDVAHQKEYIALMCNVEHDAAKEKRYLDQLIKRRVDGIIFICSSLEKKDFQLVQEQKIPVVLIGEHKNSLGLHVVSIDCKQSAKKAVNHLLESGHEKIAMLYGTEPQIENEYKMAGYKQALKEAELPFVRDYLREVENTIEGGYLGAKKLAELADPPRAIFASSDYIAFGAMDAIKDKGLKIPDDMAVMGFDNVRMSNLVEPKLTTVEVPLHKMGVYGARLLFDIIEGEEEPETEPKTILLQSKLKIRKSSGHKERIGEMF</sequence>
<evidence type="ECO:0000259" key="4">
    <source>
        <dbReference type="PROSITE" id="PS50932"/>
    </source>
</evidence>
<dbReference type="InterPro" id="IPR001761">
    <property type="entry name" value="Peripla_BP/Lac1_sug-bd_dom"/>
</dbReference>
<dbReference type="CDD" id="cd06267">
    <property type="entry name" value="PBP1_LacI_sugar_binding-like"/>
    <property type="match status" value="1"/>
</dbReference>
<feature type="domain" description="HTH lacI-type" evidence="4">
    <location>
        <begin position="1"/>
        <end position="55"/>
    </location>
</feature>
<dbReference type="PANTHER" id="PTHR30146">
    <property type="entry name" value="LACI-RELATED TRANSCRIPTIONAL REPRESSOR"/>
    <property type="match status" value="1"/>
</dbReference>
<keyword evidence="3" id="KW-0804">Transcription</keyword>
<dbReference type="GO" id="GO:0000976">
    <property type="term" value="F:transcription cis-regulatory region binding"/>
    <property type="evidence" value="ECO:0007669"/>
    <property type="project" value="TreeGrafter"/>
</dbReference>
<dbReference type="Pfam" id="PF00532">
    <property type="entry name" value="Peripla_BP_1"/>
    <property type="match status" value="1"/>
</dbReference>
<evidence type="ECO:0000313" key="6">
    <source>
        <dbReference type="Proteomes" id="UP001065549"/>
    </source>
</evidence>
<evidence type="ECO:0000256" key="1">
    <source>
        <dbReference type="ARBA" id="ARBA00023015"/>
    </source>
</evidence>
<dbReference type="RefSeq" id="WP_253021010.1">
    <property type="nucleotide sequence ID" value="NZ_JAOSHN010000012.1"/>
</dbReference>
<evidence type="ECO:0000313" key="5">
    <source>
        <dbReference type="EMBL" id="MCU7380677.1"/>
    </source>
</evidence>
<keyword evidence="1" id="KW-0805">Transcription regulation</keyword>
<protein>
    <submittedName>
        <fullName evidence="5">LacI family transcriptional regulator</fullName>
    </submittedName>
</protein>
<dbReference type="EMBL" id="JAOSHN010000012">
    <property type="protein sequence ID" value="MCU7380677.1"/>
    <property type="molecule type" value="Genomic_DNA"/>
</dbReference>
<dbReference type="InterPro" id="IPR010982">
    <property type="entry name" value="Lambda_DNA-bd_dom_sf"/>
</dbReference>
<dbReference type="Proteomes" id="UP001065549">
    <property type="component" value="Unassembled WGS sequence"/>
</dbReference>
<dbReference type="PANTHER" id="PTHR30146:SF109">
    <property type="entry name" value="HTH-TYPE TRANSCRIPTIONAL REGULATOR GALS"/>
    <property type="match status" value="1"/>
</dbReference>
<organism evidence="5 6">
    <name type="scientific">Hominibacterium faecale</name>
    <dbReference type="NCBI Taxonomy" id="2839743"/>
    <lineage>
        <taxon>Bacteria</taxon>
        <taxon>Bacillati</taxon>
        <taxon>Bacillota</taxon>
        <taxon>Clostridia</taxon>
        <taxon>Peptostreptococcales</taxon>
        <taxon>Anaerovoracaceae</taxon>
        <taxon>Hominibacterium</taxon>
    </lineage>
</organism>
<dbReference type="SUPFAM" id="SSF53822">
    <property type="entry name" value="Periplasmic binding protein-like I"/>
    <property type="match status" value="1"/>
</dbReference>
<dbReference type="CDD" id="cd01392">
    <property type="entry name" value="HTH_LacI"/>
    <property type="match status" value="1"/>
</dbReference>
<proteinExistence type="predicted"/>
<keyword evidence="6" id="KW-1185">Reference proteome</keyword>
<dbReference type="Gene3D" id="1.10.260.40">
    <property type="entry name" value="lambda repressor-like DNA-binding domains"/>
    <property type="match status" value="1"/>
</dbReference>
<dbReference type="Pfam" id="PF00356">
    <property type="entry name" value="LacI"/>
    <property type="match status" value="1"/>
</dbReference>
<dbReference type="Gene3D" id="3.40.50.2300">
    <property type="match status" value="2"/>
</dbReference>
<dbReference type="InterPro" id="IPR028082">
    <property type="entry name" value="Peripla_BP_I"/>
</dbReference>
<accession>A0A9J6QZ09</accession>
<dbReference type="GO" id="GO:0003700">
    <property type="term" value="F:DNA-binding transcription factor activity"/>
    <property type="evidence" value="ECO:0007669"/>
    <property type="project" value="TreeGrafter"/>
</dbReference>
<dbReference type="AlphaFoldDB" id="A0A9J6QZ09"/>
<comment type="caution">
    <text evidence="5">The sequence shown here is derived from an EMBL/GenBank/DDBJ whole genome shotgun (WGS) entry which is preliminary data.</text>
</comment>
<reference evidence="5" key="1">
    <citation type="submission" date="2022-09" db="EMBL/GenBank/DDBJ databases">
        <title>Culturomic study of gut microbiota in children with autism spectrum disorder.</title>
        <authorList>
            <person name="Efimov B.A."/>
            <person name="Chaplin A.V."/>
            <person name="Sokolova S.R."/>
            <person name="Pikina A.P."/>
            <person name="Korzhanova M."/>
            <person name="Belova V."/>
            <person name="Korostin D."/>
        </authorList>
    </citation>
    <scope>NUCLEOTIDE SEQUENCE</scope>
    <source>
        <strain evidence="5">ASD5510</strain>
    </source>
</reference>
<evidence type="ECO:0000256" key="2">
    <source>
        <dbReference type="ARBA" id="ARBA00023125"/>
    </source>
</evidence>
<evidence type="ECO:0000256" key="3">
    <source>
        <dbReference type="ARBA" id="ARBA00023163"/>
    </source>
</evidence>